<dbReference type="Proteomes" id="UP000326565">
    <property type="component" value="Unassembled WGS sequence"/>
</dbReference>
<dbReference type="Pfam" id="PF01266">
    <property type="entry name" value="DAO"/>
    <property type="match status" value="1"/>
</dbReference>
<dbReference type="OrthoDB" id="429143at2759"/>
<gene>
    <name evidence="2" type="ORF">BDV29DRAFT_182901</name>
</gene>
<proteinExistence type="predicted"/>
<dbReference type="PANTHER" id="PTHR13847:SF260">
    <property type="entry name" value="FAD DEPENDENT OXIDOREDUCTASE DOMAIN-CONTAINING PROTEIN"/>
    <property type="match status" value="1"/>
</dbReference>
<dbReference type="PANTHER" id="PTHR13847">
    <property type="entry name" value="SARCOSINE DEHYDROGENASE-RELATED"/>
    <property type="match status" value="1"/>
</dbReference>
<keyword evidence="3" id="KW-1185">Reference proteome</keyword>
<dbReference type="AlphaFoldDB" id="A0A5N5WM43"/>
<dbReference type="InterPro" id="IPR006076">
    <property type="entry name" value="FAD-dep_OxRdtase"/>
</dbReference>
<protein>
    <submittedName>
        <fullName evidence="2">FAD dependent oxidoreductase</fullName>
    </submittedName>
</protein>
<dbReference type="EMBL" id="ML732345">
    <property type="protein sequence ID" value="KAB8069339.1"/>
    <property type="molecule type" value="Genomic_DNA"/>
</dbReference>
<dbReference type="Gene3D" id="3.50.50.60">
    <property type="entry name" value="FAD/NAD(P)-binding domain"/>
    <property type="match status" value="1"/>
</dbReference>
<sequence length="467" mass="51167">MTAHSDKPRDGSSRSLPKQTSCLSFWQRTTRAFLLLHVNRNVPVPSKSKYVVIGSGISGGLTALELLEAGVKGEDIVILEAREAASGASSRNAGHVRPDAFRGFSAYSKVHGKEQALKIIANERLVLHKVDEFIRKHGVQCDFNLTTTFDVCMTHEFAAYEAESFEAYKKAGGDVSHIRYYEGNEAQAKTRVRRAVAAYEWPAGSSHPAKLAQFLLQASMARGGKLFTFCPATELTRNGSDPDLWDVHTPRGVITAEKIIHCTNAHAALLLPHLEPYIQPNRAQAHSLIPTPGFSAENTLQSTFSLRYSLLHFYSLIQRQSDGTLILGVSRSNPNLSDKARAGIYSIDDTSYDEEIVHDALRNFSQIFPDYGIENAMHGEGLDHVWTGIIAMTTDSVPFVGAIESLPGQYICAGFGGHGMARIFTCAPGIAKIVLGGNWSDTGLPECFQLSEERLSRLSGKFVPSVW</sequence>
<dbReference type="GO" id="GO:0005737">
    <property type="term" value="C:cytoplasm"/>
    <property type="evidence" value="ECO:0007669"/>
    <property type="project" value="TreeGrafter"/>
</dbReference>
<organism evidence="2 3">
    <name type="scientific">Aspergillus leporis</name>
    <dbReference type="NCBI Taxonomy" id="41062"/>
    <lineage>
        <taxon>Eukaryota</taxon>
        <taxon>Fungi</taxon>
        <taxon>Dikarya</taxon>
        <taxon>Ascomycota</taxon>
        <taxon>Pezizomycotina</taxon>
        <taxon>Eurotiomycetes</taxon>
        <taxon>Eurotiomycetidae</taxon>
        <taxon>Eurotiales</taxon>
        <taxon>Aspergillaceae</taxon>
        <taxon>Aspergillus</taxon>
        <taxon>Aspergillus subgen. Circumdati</taxon>
    </lineage>
</organism>
<evidence type="ECO:0000313" key="2">
    <source>
        <dbReference type="EMBL" id="KAB8069339.1"/>
    </source>
</evidence>
<accession>A0A5N5WM43</accession>
<dbReference type="InterPro" id="IPR036188">
    <property type="entry name" value="FAD/NAD-bd_sf"/>
</dbReference>
<reference evidence="2 3" key="1">
    <citation type="submission" date="2019-04" db="EMBL/GenBank/DDBJ databases">
        <title>Friends and foes A comparative genomics study of 23 Aspergillus species from section Flavi.</title>
        <authorList>
            <consortium name="DOE Joint Genome Institute"/>
            <person name="Kjaerbolling I."/>
            <person name="Vesth T."/>
            <person name="Frisvad J.C."/>
            <person name="Nybo J.L."/>
            <person name="Theobald S."/>
            <person name="Kildgaard S."/>
            <person name="Isbrandt T."/>
            <person name="Kuo A."/>
            <person name="Sato A."/>
            <person name="Lyhne E.K."/>
            <person name="Kogle M.E."/>
            <person name="Wiebenga A."/>
            <person name="Kun R.S."/>
            <person name="Lubbers R.J."/>
            <person name="Makela M.R."/>
            <person name="Barry K."/>
            <person name="Chovatia M."/>
            <person name="Clum A."/>
            <person name="Daum C."/>
            <person name="Haridas S."/>
            <person name="He G."/>
            <person name="LaButti K."/>
            <person name="Lipzen A."/>
            <person name="Mondo S."/>
            <person name="Riley R."/>
            <person name="Salamov A."/>
            <person name="Simmons B.A."/>
            <person name="Magnuson J.K."/>
            <person name="Henrissat B."/>
            <person name="Mortensen U.H."/>
            <person name="Larsen T.O."/>
            <person name="Devries R.P."/>
            <person name="Grigoriev I.V."/>
            <person name="Machida M."/>
            <person name="Baker S.E."/>
            <person name="Andersen M.R."/>
        </authorList>
    </citation>
    <scope>NUCLEOTIDE SEQUENCE [LARGE SCALE GENOMIC DNA]</scope>
    <source>
        <strain evidence="2 3">CBS 151.66</strain>
    </source>
</reference>
<evidence type="ECO:0000313" key="3">
    <source>
        <dbReference type="Proteomes" id="UP000326565"/>
    </source>
</evidence>
<feature type="domain" description="FAD dependent oxidoreductase" evidence="1">
    <location>
        <begin position="50"/>
        <end position="434"/>
    </location>
</feature>
<evidence type="ECO:0000259" key="1">
    <source>
        <dbReference type="Pfam" id="PF01266"/>
    </source>
</evidence>
<dbReference type="SUPFAM" id="SSF51905">
    <property type="entry name" value="FAD/NAD(P)-binding domain"/>
    <property type="match status" value="1"/>
</dbReference>
<name>A0A5N5WM43_9EURO</name>
<dbReference type="Gene3D" id="3.30.9.10">
    <property type="entry name" value="D-Amino Acid Oxidase, subunit A, domain 2"/>
    <property type="match status" value="1"/>
</dbReference>